<gene>
    <name evidence="1" type="ORF">ACHAW5_003430</name>
</gene>
<dbReference type="AlphaFoldDB" id="A0ABD3P8R0"/>
<dbReference type="EMBL" id="JALLAZ020000922">
    <property type="protein sequence ID" value="KAL3784629.1"/>
    <property type="molecule type" value="Genomic_DNA"/>
</dbReference>
<accession>A0ABD3P8R0</accession>
<protein>
    <submittedName>
        <fullName evidence="1">Uncharacterized protein</fullName>
    </submittedName>
</protein>
<evidence type="ECO:0000313" key="1">
    <source>
        <dbReference type="EMBL" id="KAL3784629.1"/>
    </source>
</evidence>
<keyword evidence="2" id="KW-1185">Reference proteome</keyword>
<dbReference type="Proteomes" id="UP001530315">
    <property type="component" value="Unassembled WGS sequence"/>
</dbReference>
<reference evidence="1 2" key="1">
    <citation type="submission" date="2024-10" db="EMBL/GenBank/DDBJ databases">
        <title>Updated reference genomes for cyclostephanoid diatoms.</title>
        <authorList>
            <person name="Roberts W.R."/>
            <person name="Alverson A.J."/>
        </authorList>
    </citation>
    <scope>NUCLEOTIDE SEQUENCE [LARGE SCALE GENOMIC DNA]</scope>
    <source>
        <strain evidence="1 2">AJA276-08</strain>
    </source>
</reference>
<proteinExistence type="predicted"/>
<name>A0ABD3P8R0_9STRA</name>
<sequence>MAMSSYKRSSTPKSWRLEVPGTNAATFAALMDQPKDVELTTFVKNGAYYTIQGHLLTKLFGVNDYYQLARYFYRDRCAREVGDTVVVRYKPSTMVLSVSGTQSGLLIGRLVTRNE</sequence>
<organism evidence="1 2">
    <name type="scientific">Stephanodiscus triporus</name>
    <dbReference type="NCBI Taxonomy" id="2934178"/>
    <lineage>
        <taxon>Eukaryota</taxon>
        <taxon>Sar</taxon>
        <taxon>Stramenopiles</taxon>
        <taxon>Ochrophyta</taxon>
        <taxon>Bacillariophyta</taxon>
        <taxon>Coscinodiscophyceae</taxon>
        <taxon>Thalassiosirophycidae</taxon>
        <taxon>Stephanodiscales</taxon>
        <taxon>Stephanodiscaceae</taxon>
        <taxon>Stephanodiscus</taxon>
    </lineage>
</organism>
<evidence type="ECO:0000313" key="2">
    <source>
        <dbReference type="Proteomes" id="UP001530315"/>
    </source>
</evidence>
<comment type="caution">
    <text evidence="1">The sequence shown here is derived from an EMBL/GenBank/DDBJ whole genome shotgun (WGS) entry which is preliminary data.</text>
</comment>